<dbReference type="InterPro" id="IPR058060">
    <property type="entry name" value="HYC_CC_PP"/>
</dbReference>
<dbReference type="NCBIfam" id="NF047658">
    <property type="entry name" value="HYC_CC_PP"/>
    <property type="match status" value="1"/>
</dbReference>
<comment type="caution">
    <text evidence="1">The sequence shown here is derived from an EMBL/GenBank/DDBJ whole genome shotgun (WGS) entry which is preliminary data.</text>
</comment>
<reference evidence="1 2" key="1">
    <citation type="submission" date="2018-10" db="EMBL/GenBank/DDBJ databases">
        <title>Ulvibacterium marinum gen. nov., sp. nov., a novel marine bacterium of the family Flavobacteriaceae, isolated from a culture of the green alga Ulva prolifera.</title>
        <authorList>
            <person name="Zhang Z."/>
        </authorList>
    </citation>
    <scope>NUCLEOTIDE SEQUENCE [LARGE SCALE GENOMIC DNA]</scope>
    <source>
        <strain evidence="1 2">CCMM003</strain>
    </source>
</reference>
<dbReference type="EMBL" id="RBCJ01000001">
    <property type="protein sequence ID" value="RKN83690.1"/>
    <property type="molecule type" value="Genomic_DNA"/>
</dbReference>
<evidence type="ECO:0000313" key="2">
    <source>
        <dbReference type="Proteomes" id="UP000276603"/>
    </source>
</evidence>
<dbReference type="Pfam" id="PF26622">
    <property type="entry name" value="DUF8199"/>
    <property type="match status" value="1"/>
</dbReference>
<dbReference type="Proteomes" id="UP000276603">
    <property type="component" value="Unassembled WGS sequence"/>
</dbReference>
<dbReference type="InterPro" id="IPR058512">
    <property type="entry name" value="DUF8199"/>
</dbReference>
<keyword evidence="2" id="KW-1185">Reference proteome</keyword>
<organism evidence="1 2">
    <name type="scientific">Ulvibacterium marinum</name>
    <dbReference type="NCBI Taxonomy" id="2419782"/>
    <lineage>
        <taxon>Bacteria</taxon>
        <taxon>Pseudomonadati</taxon>
        <taxon>Bacteroidota</taxon>
        <taxon>Flavobacteriia</taxon>
        <taxon>Flavobacteriales</taxon>
        <taxon>Flavobacteriaceae</taxon>
        <taxon>Ulvibacterium</taxon>
    </lineage>
</organism>
<dbReference type="OrthoDB" id="1493875at2"/>
<sequence length="126" mass="13919">MALLLLASTTSWTVGKHYCMGHLVSVSLFAHAPDCGMDMGDSMGATSQMETEDSCCSDQLIVVEGQDHLTISLNDSILVPQPFLTAIAYSYLVLFEAKVERPLPHEHYPPPLLFKDIHVLDQVFLI</sequence>
<dbReference type="AlphaFoldDB" id="A0A3B0CE49"/>
<proteinExistence type="predicted"/>
<protein>
    <submittedName>
        <fullName evidence="1">Uncharacterized protein</fullName>
    </submittedName>
</protein>
<gene>
    <name evidence="1" type="ORF">D7Z94_06075</name>
</gene>
<evidence type="ECO:0000313" key="1">
    <source>
        <dbReference type="EMBL" id="RKN83690.1"/>
    </source>
</evidence>
<accession>A0A3B0CE49</accession>
<name>A0A3B0CE49_9FLAO</name>